<comment type="caution">
    <text evidence="1">The sequence shown here is derived from an EMBL/GenBank/DDBJ whole genome shotgun (WGS) entry which is preliminary data.</text>
</comment>
<organism evidence="1 2">
    <name type="scientific">Candidatus Zambryskibacteria bacterium RIFOXYD2_FULL_43_10</name>
    <dbReference type="NCBI Taxonomy" id="1802782"/>
    <lineage>
        <taxon>Bacteria</taxon>
        <taxon>Candidatus Zambryskiibacteriota</taxon>
    </lineage>
</organism>
<name>A0A1G2V8E3_9BACT</name>
<gene>
    <name evidence="1" type="ORF">A2544_01415</name>
</gene>
<protein>
    <submittedName>
        <fullName evidence="1">Uncharacterized protein</fullName>
    </submittedName>
</protein>
<sequence length="79" mass="9015">MKNSAIVVTVHDFFKLLAEGNGEDWEKMDPVRKLRFNNAASRLEVDLMGLLGEPDKKMEEQPDRGPGFLARIEERGGKW</sequence>
<accession>A0A1G2V8E3</accession>
<dbReference type="Proteomes" id="UP000176868">
    <property type="component" value="Unassembled WGS sequence"/>
</dbReference>
<evidence type="ECO:0000313" key="2">
    <source>
        <dbReference type="Proteomes" id="UP000176868"/>
    </source>
</evidence>
<proteinExistence type="predicted"/>
<dbReference type="EMBL" id="MHWZ01000011">
    <property type="protein sequence ID" value="OHB17901.1"/>
    <property type="molecule type" value="Genomic_DNA"/>
</dbReference>
<reference evidence="1 2" key="1">
    <citation type="journal article" date="2016" name="Nat. Commun.">
        <title>Thousands of microbial genomes shed light on interconnected biogeochemical processes in an aquifer system.</title>
        <authorList>
            <person name="Anantharaman K."/>
            <person name="Brown C.T."/>
            <person name="Hug L.A."/>
            <person name="Sharon I."/>
            <person name="Castelle C.J."/>
            <person name="Probst A.J."/>
            <person name="Thomas B.C."/>
            <person name="Singh A."/>
            <person name="Wilkins M.J."/>
            <person name="Karaoz U."/>
            <person name="Brodie E.L."/>
            <person name="Williams K.H."/>
            <person name="Hubbard S.S."/>
            <person name="Banfield J.F."/>
        </authorList>
    </citation>
    <scope>NUCLEOTIDE SEQUENCE [LARGE SCALE GENOMIC DNA]</scope>
</reference>
<dbReference type="AlphaFoldDB" id="A0A1G2V8E3"/>
<evidence type="ECO:0000313" key="1">
    <source>
        <dbReference type="EMBL" id="OHB17901.1"/>
    </source>
</evidence>